<feature type="transmembrane region" description="Helical" evidence="1">
    <location>
        <begin position="609"/>
        <end position="626"/>
    </location>
</feature>
<proteinExistence type="predicted"/>
<gene>
    <name evidence="2" type="ORF">KC640_01960</name>
</gene>
<feature type="transmembrane region" description="Helical" evidence="1">
    <location>
        <begin position="468"/>
        <end position="493"/>
    </location>
</feature>
<dbReference type="EMBL" id="JAGQLI010000101">
    <property type="protein sequence ID" value="MCA9379169.1"/>
    <property type="molecule type" value="Genomic_DNA"/>
</dbReference>
<evidence type="ECO:0000256" key="1">
    <source>
        <dbReference type="SAM" id="Phobius"/>
    </source>
</evidence>
<name>A0A955I772_9BACT</name>
<keyword evidence="1" id="KW-0472">Membrane</keyword>
<evidence type="ECO:0008006" key="4">
    <source>
        <dbReference type="Google" id="ProtNLM"/>
    </source>
</evidence>
<dbReference type="Gene3D" id="2.60.40.1120">
    <property type="entry name" value="Carboxypeptidase-like, regulatory domain"/>
    <property type="match status" value="2"/>
</dbReference>
<keyword evidence="1" id="KW-1133">Transmembrane helix</keyword>
<sequence length="788" mass="85073">MSRRRYQIITVPILAAVFALLPMLVGANLVSAARFYFDPPTSALSSQCTTFTVSVMMDTQGQSVNAADIEIYYSPGQVSLVDYNTIVAGTQIGTGNAFESYRANQVSGSSIKLVGSSFTQNLNGIAKFAEIQFSRIGSVSSTGFQVRFDGIGASLDSNIVSATSGTDILSSVTNATYSFNNVVCPEVVSTDKTSPVITMESPVNKSVGVALDSAVEFRLRDSASGVNIGTLQIEIAGQTYTNASPEVVVSGTAADYTVIVTPASPFPFGQLVNVEVSVDDSAGNNGLTVFSFNEPDNQKTDITPPSVTLLSPLDGAQGVSLDSSVQLRIRDLESGVNINSLEIILGGVTYAYDDPSVTINGSLNDYTVEVNPVQDFPVDTPISIEVSVADVTGNAGITDFKFNEPIPQVVVVPPQSAVEEAVKDAVDSIFSPPEDPFKDTFLQDTPIEQFVEETGTVGASNVLVTTLLLFNMLSFVNILTTPALLVGVLRLIFKRKRDKTWGIIFDGQTNRPVAFAVTRLYIAETTTLIEQRVSDTNGRYGFVVASGNYRLEVTHSDYSTVKKEIIIDQDSPGYNLDIRLIPKTMVGTGQKLKFFESLGVQFRKFVRTLSPYLFLAGFLLSLISVSLTPSTFNLALLVLYSVLLISLLLGKLTNRGKSASVADSETGLRIPGAIVKIYNVKNFELMDSQITNALGRFDFWGDPGEYGVLVTARGYRFPSRLQKDLKPIENKYSGMLRVPFKRNQKITLLVDPQVNLSDTQLLSDNIQAKKVAKVEGQGATGQLQTPFG</sequence>
<reference evidence="2" key="1">
    <citation type="submission" date="2020-04" db="EMBL/GenBank/DDBJ databases">
        <authorList>
            <person name="Zhang T."/>
        </authorList>
    </citation>
    <scope>NUCLEOTIDE SEQUENCE</scope>
    <source>
        <strain evidence="2">HKST-UBA12</strain>
    </source>
</reference>
<dbReference type="InterPro" id="IPR008969">
    <property type="entry name" value="CarboxyPept-like_regulatory"/>
</dbReference>
<dbReference type="Proteomes" id="UP000760819">
    <property type="component" value="Unassembled WGS sequence"/>
</dbReference>
<evidence type="ECO:0000313" key="3">
    <source>
        <dbReference type="Proteomes" id="UP000760819"/>
    </source>
</evidence>
<feature type="transmembrane region" description="Helical" evidence="1">
    <location>
        <begin position="632"/>
        <end position="650"/>
    </location>
</feature>
<protein>
    <recommendedName>
        <fullName evidence="4">Cohesin domain-containing protein</fullName>
    </recommendedName>
</protein>
<organism evidence="2 3">
    <name type="scientific">Candidatus Dojkabacteria bacterium</name>
    <dbReference type="NCBI Taxonomy" id="2099670"/>
    <lineage>
        <taxon>Bacteria</taxon>
        <taxon>Candidatus Dojkabacteria</taxon>
    </lineage>
</organism>
<evidence type="ECO:0000313" key="2">
    <source>
        <dbReference type="EMBL" id="MCA9379169.1"/>
    </source>
</evidence>
<reference evidence="2" key="2">
    <citation type="journal article" date="2021" name="Microbiome">
        <title>Successional dynamics and alternative stable states in a saline activated sludge microbial community over 9 years.</title>
        <authorList>
            <person name="Wang Y."/>
            <person name="Ye J."/>
            <person name="Ju F."/>
            <person name="Liu L."/>
            <person name="Boyd J.A."/>
            <person name="Deng Y."/>
            <person name="Parks D.H."/>
            <person name="Jiang X."/>
            <person name="Yin X."/>
            <person name="Woodcroft B.J."/>
            <person name="Tyson G.W."/>
            <person name="Hugenholtz P."/>
            <person name="Polz M.F."/>
            <person name="Zhang T."/>
        </authorList>
    </citation>
    <scope>NUCLEOTIDE SEQUENCE</scope>
    <source>
        <strain evidence="2">HKST-UBA12</strain>
    </source>
</reference>
<accession>A0A955I772</accession>
<dbReference type="SUPFAM" id="SSF49464">
    <property type="entry name" value="Carboxypeptidase regulatory domain-like"/>
    <property type="match status" value="2"/>
</dbReference>
<dbReference type="AlphaFoldDB" id="A0A955I772"/>
<comment type="caution">
    <text evidence="2">The sequence shown here is derived from an EMBL/GenBank/DDBJ whole genome shotgun (WGS) entry which is preliminary data.</text>
</comment>
<keyword evidence="1" id="KW-0812">Transmembrane</keyword>